<dbReference type="InterPro" id="IPR023192">
    <property type="entry name" value="TGS-like_dom_sf"/>
</dbReference>
<evidence type="ECO:0000256" key="4">
    <source>
        <dbReference type="ARBA" id="ARBA00022840"/>
    </source>
</evidence>
<dbReference type="InterPro" id="IPR041706">
    <property type="entry name" value="YchF_N"/>
</dbReference>
<comment type="similarity">
    <text evidence="6">Belongs to the TRAFAC class OBG-HflX-like GTPase superfamily. OBG GTPase family. YchF/OLA1 subfamily.</text>
</comment>
<dbReference type="PRINTS" id="PR00326">
    <property type="entry name" value="GTP1OBG"/>
</dbReference>
<dbReference type="InterPro" id="IPR006073">
    <property type="entry name" value="GTP-bd"/>
</dbReference>
<protein>
    <recommendedName>
        <fullName evidence="6">Ribosome-binding ATPase YchF</fullName>
    </recommendedName>
</protein>
<evidence type="ECO:0000256" key="1">
    <source>
        <dbReference type="ARBA" id="ARBA00001946"/>
    </source>
</evidence>
<comment type="caution">
    <text evidence="9">The sequence shown here is derived from an EMBL/GenBank/DDBJ whole genome shotgun (WGS) entry which is preliminary data.</text>
</comment>
<keyword evidence="2" id="KW-0479">Metal-binding</keyword>
<dbReference type="InterPro" id="IPR013029">
    <property type="entry name" value="YchF_C"/>
</dbReference>
<keyword evidence="3 6" id="KW-0547">Nucleotide-binding</keyword>
<keyword evidence="5" id="KW-0460">Magnesium</keyword>
<reference evidence="9 10" key="1">
    <citation type="submission" date="2021-04" db="EMBL/GenBank/DDBJ databases">
        <authorList>
            <person name="Ivanova A."/>
        </authorList>
    </citation>
    <scope>NUCLEOTIDE SEQUENCE [LARGE SCALE GENOMIC DNA]</scope>
    <source>
        <strain evidence="9 10">G18</strain>
    </source>
</reference>
<gene>
    <name evidence="6 9" type="primary">ychF</name>
    <name evidence="9" type="ORF">J8F10_10925</name>
</gene>
<dbReference type="HAMAP" id="MF_00944">
    <property type="entry name" value="YchF_OLA1_ATPase"/>
    <property type="match status" value="1"/>
</dbReference>
<feature type="domain" description="OBG-type G" evidence="7">
    <location>
        <begin position="3"/>
        <end position="282"/>
    </location>
</feature>
<feature type="domain" description="TGS" evidence="8">
    <location>
        <begin position="282"/>
        <end position="365"/>
    </location>
</feature>
<evidence type="ECO:0000256" key="2">
    <source>
        <dbReference type="ARBA" id="ARBA00022723"/>
    </source>
</evidence>
<dbReference type="Gene3D" id="1.10.150.300">
    <property type="entry name" value="TGS-like domain"/>
    <property type="match status" value="1"/>
</dbReference>
<dbReference type="InterPro" id="IPR031167">
    <property type="entry name" value="G_OBG"/>
</dbReference>
<dbReference type="Pfam" id="PF01926">
    <property type="entry name" value="MMR_HSR1"/>
    <property type="match status" value="1"/>
</dbReference>
<dbReference type="NCBIfam" id="TIGR00092">
    <property type="entry name" value="redox-regulated ATPase YchF"/>
    <property type="match status" value="1"/>
</dbReference>
<accession>A0ABS5BQ63</accession>
<dbReference type="InterPro" id="IPR012676">
    <property type="entry name" value="TGS-like"/>
</dbReference>
<dbReference type="CDD" id="cd04867">
    <property type="entry name" value="TGS_YchF_OLA1"/>
    <property type="match status" value="1"/>
</dbReference>
<evidence type="ECO:0000259" key="7">
    <source>
        <dbReference type="PROSITE" id="PS51710"/>
    </source>
</evidence>
<dbReference type="PANTHER" id="PTHR23305:SF18">
    <property type="entry name" value="OBG-TYPE G DOMAIN-CONTAINING PROTEIN"/>
    <property type="match status" value="1"/>
</dbReference>
<dbReference type="RefSeq" id="WP_210653856.1">
    <property type="nucleotide sequence ID" value="NZ_JAGKQQ010000001.1"/>
</dbReference>
<dbReference type="CDD" id="cd01900">
    <property type="entry name" value="YchF"/>
    <property type="match status" value="1"/>
</dbReference>
<dbReference type="InterPro" id="IPR012675">
    <property type="entry name" value="Beta-grasp_dom_sf"/>
</dbReference>
<dbReference type="SUPFAM" id="SSF52540">
    <property type="entry name" value="P-loop containing nucleoside triphosphate hydrolases"/>
    <property type="match status" value="1"/>
</dbReference>
<sequence>MGFECGIVGLPNVGKSTLFNALLSTMQAEAANYPFCTIEPNVGRVAVPDERLPLLAKIAGSAKQIPTQLEFVDIAGLVRGASKGEGKGNEFLSHIRTVDAILYVLRCFEDTDIVHVEGSIDPLRDAEVIETELMLADLDSLEKRLPTAQKKAKGGDKNAAEQIAMMERAVKVLQDGKPATAVNPKDRAERKQLEALQLLTSKPVMFVCNVEEQFAATGNSLSAKVEAMAAARNAPCVVVSAKIEAEISILPSEEEKKEFLGSLGLAETGLAKVVKAGYRLLDLITYFTVGPKEARAWTISSGTLAPQAAGVIHTDFEAGFIRAETVSYADYTQYDGEGGAKKAGRFRLEGKEYPVQDGDVLHFRFGP</sequence>
<comment type="function">
    <text evidence="6">ATPase that binds to both the 70S ribosome and the 50S ribosomal subunit in a nucleotide-independent manner.</text>
</comment>
<evidence type="ECO:0000256" key="6">
    <source>
        <dbReference type="HAMAP-Rule" id="MF_00944"/>
    </source>
</evidence>
<evidence type="ECO:0000313" key="10">
    <source>
        <dbReference type="Proteomes" id="UP000676565"/>
    </source>
</evidence>
<proteinExistence type="inferred from homology"/>
<organism evidence="9 10">
    <name type="scientific">Gemmata palustris</name>
    <dbReference type="NCBI Taxonomy" id="2822762"/>
    <lineage>
        <taxon>Bacteria</taxon>
        <taxon>Pseudomonadati</taxon>
        <taxon>Planctomycetota</taxon>
        <taxon>Planctomycetia</taxon>
        <taxon>Gemmatales</taxon>
        <taxon>Gemmataceae</taxon>
        <taxon>Gemmata</taxon>
    </lineage>
</organism>
<dbReference type="PANTHER" id="PTHR23305">
    <property type="entry name" value="OBG GTPASE FAMILY"/>
    <property type="match status" value="1"/>
</dbReference>
<dbReference type="Proteomes" id="UP000676565">
    <property type="component" value="Unassembled WGS sequence"/>
</dbReference>
<evidence type="ECO:0000256" key="5">
    <source>
        <dbReference type="ARBA" id="ARBA00022842"/>
    </source>
</evidence>
<comment type="cofactor">
    <cofactor evidence="1">
        <name>Mg(2+)</name>
        <dbReference type="ChEBI" id="CHEBI:18420"/>
    </cofactor>
</comment>
<dbReference type="InterPro" id="IPR004095">
    <property type="entry name" value="TGS"/>
</dbReference>
<dbReference type="PROSITE" id="PS51880">
    <property type="entry name" value="TGS"/>
    <property type="match status" value="1"/>
</dbReference>
<dbReference type="SUPFAM" id="SSF81271">
    <property type="entry name" value="TGS-like"/>
    <property type="match status" value="1"/>
</dbReference>
<feature type="binding site" evidence="6">
    <location>
        <begin position="12"/>
        <end position="17"/>
    </location>
    <ligand>
        <name>ATP</name>
        <dbReference type="ChEBI" id="CHEBI:30616"/>
    </ligand>
</feature>
<keyword evidence="4 6" id="KW-0067">ATP-binding</keyword>
<evidence type="ECO:0000259" key="8">
    <source>
        <dbReference type="PROSITE" id="PS51880"/>
    </source>
</evidence>
<evidence type="ECO:0000313" key="9">
    <source>
        <dbReference type="EMBL" id="MBP3955796.1"/>
    </source>
</evidence>
<dbReference type="InterPro" id="IPR004396">
    <property type="entry name" value="ATPase_YchF/OLA1"/>
</dbReference>
<dbReference type="Gene3D" id="3.40.50.300">
    <property type="entry name" value="P-loop containing nucleotide triphosphate hydrolases"/>
    <property type="match status" value="1"/>
</dbReference>
<dbReference type="Pfam" id="PF06071">
    <property type="entry name" value="YchF-GTPase_C"/>
    <property type="match status" value="1"/>
</dbReference>
<keyword evidence="10" id="KW-1185">Reference proteome</keyword>
<dbReference type="InterPro" id="IPR027417">
    <property type="entry name" value="P-loop_NTPase"/>
</dbReference>
<evidence type="ECO:0000256" key="3">
    <source>
        <dbReference type="ARBA" id="ARBA00022741"/>
    </source>
</evidence>
<dbReference type="Gene3D" id="3.10.20.30">
    <property type="match status" value="1"/>
</dbReference>
<dbReference type="EMBL" id="JAGKQQ010000001">
    <property type="protein sequence ID" value="MBP3955796.1"/>
    <property type="molecule type" value="Genomic_DNA"/>
</dbReference>
<name>A0ABS5BQ63_9BACT</name>
<dbReference type="PROSITE" id="PS51710">
    <property type="entry name" value="G_OBG"/>
    <property type="match status" value="1"/>
</dbReference>
<dbReference type="PIRSF" id="PIRSF006641">
    <property type="entry name" value="CHP00092"/>
    <property type="match status" value="1"/>
</dbReference>